<dbReference type="AlphaFoldDB" id="A0A8S9S2D6"/>
<name>A0A8S9S2D6_BRACR</name>
<protein>
    <submittedName>
        <fullName evidence="1">Uncharacterized protein</fullName>
    </submittedName>
</protein>
<dbReference type="Proteomes" id="UP000712600">
    <property type="component" value="Unassembled WGS sequence"/>
</dbReference>
<proteinExistence type="predicted"/>
<reference evidence="1" key="1">
    <citation type="submission" date="2019-12" db="EMBL/GenBank/DDBJ databases">
        <title>Genome sequencing and annotation of Brassica cretica.</title>
        <authorList>
            <person name="Studholme D.J."/>
            <person name="Sarris P."/>
        </authorList>
    </citation>
    <scope>NUCLEOTIDE SEQUENCE</scope>
    <source>
        <strain evidence="1">PFS-109/04</strain>
        <tissue evidence="1">Leaf</tissue>
    </source>
</reference>
<gene>
    <name evidence="1" type="ORF">F2Q69_00030838</name>
</gene>
<sequence>LGHLTEPEKAARKRNEINKTTLGLINAKIHGRMVSFMGLLLFLKAMWYQEWLFDITTIWALIKVGNISRLRQLAEAVYEYGKGNYKRALELLGPN</sequence>
<accession>A0A8S9S2D6</accession>
<organism evidence="1 2">
    <name type="scientific">Brassica cretica</name>
    <name type="common">Mustard</name>
    <dbReference type="NCBI Taxonomy" id="69181"/>
    <lineage>
        <taxon>Eukaryota</taxon>
        <taxon>Viridiplantae</taxon>
        <taxon>Streptophyta</taxon>
        <taxon>Embryophyta</taxon>
        <taxon>Tracheophyta</taxon>
        <taxon>Spermatophyta</taxon>
        <taxon>Magnoliopsida</taxon>
        <taxon>eudicotyledons</taxon>
        <taxon>Gunneridae</taxon>
        <taxon>Pentapetalae</taxon>
        <taxon>rosids</taxon>
        <taxon>malvids</taxon>
        <taxon>Brassicales</taxon>
        <taxon>Brassicaceae</taxon>
        <taxon>Brassiceae</taxon>
        <taxon>Brassica</taxon>
    </lineage>
</organism>
<comment type="caution">
    <text evidence="1">The sequence shown here is derived from an EMBL/GenBank/DDBJ whole genome shotgun (WGS) entry which is preliminary data.</text>
</comment>
<feature type="non-terminal residue" evidence="1">
    <location>
        <position position="1"/>
    </location>
</feature>
<evidence type="ECO:0000313" key="2">
    <source>
        <dbReference type="Proteomes" id="UP000712600"/>
    </source>
</evidence>
<evidence type="ECO:0000313" key="1">
    <source>
        <dbReference type="EMBL" id="KAF3586886.1"/>
    </source>
</evidence>
<dbReference type="EMBL" id="QGKX02000088">
    <property type="protein sequence ID" value="KAF3586886.1"/>
    <property type="molecule type" value="Genomic_DNA"/>
</dbReference>